<feature type="transmembrane region" description="Helical" evidence="1">
    <location>
        <begin position="219"/>
        <end position="240"/>
    </location>
</feature>
<keyword evidence="3" id="KW-1185">Reference proteome</keyword>
<dbReference type="RefSeq" id="WP_344649011.1">
    <property type="nucleotide sequence ID" value="NZ_BAAAGX010000009.1"/>
</dbReference>
<comment type="caution">
    <text evidence="2">The sequence shown here is derived from an EMBL/GenBank/DDBJ whole genome shotgun (WGS) entry which is preliminary data.</text>
</comment>
<dbReference type="EMBL" id="BAAAGX010000009">
    <property type="protein sequence ID" value="GAA0239353.1"/>
    <property type="molecule type" value="Genomic_DNA"/>
</dbReference>
<dbReference type="Proteomes" id="UP001500967">
    <property type="component" value="Unassembled WGS sequence"/>
</dbReference>
<evidence type="ECO:0000313" key="2">
    <source>
        <dbReference type="EMBL" id="GAA0239353.1"/>
    </source>
</evidence>
<organism evidence="2 3">
    <name type="scientific">Cryptosporangium japonicum</name>
    <dbReference type="NCBI Taxonomy" id="80872"/>
    <lineage>
        <taxon>Bacteria</taxon>
        <taxon>Bacillati</taxon>
        <taxon>Actinomycetota</taxon>
        <taxon>Actinomycetes</taxon>
        <taxon>Cryptosporangiales</taxon>
        <taxon>Cryptosporangiaceae</taxon>
        <taxon>Cryptosporangium</taxon>
    </lineage>
</organism>
<feature type="transmembrane region" description="Helical" evidence="1">
    <location>
        <begin position="345"/>
        <end position="369"/>
    </location>
</feature>
<feature type="transmembrane region" description="Helical" evidence="1">
    <location>
        <begin position="293"/>
        <end position="311"/>
    </location>
</feature>
<name>A0ABP3DQC0_9ACTN</name>
<gene>
    <name evidence="2" type="ORF">GCM10009539_25840</name>
</gene>
<feature type="transmembrane region" description="Helical" evidence="1">
    <location>
        <begin position="261"/>
        <end position="281"/>
    </location>
</feature>
<accession>A0ABP3DQC0</accession>
<evidence type="ECO:0000313" key="3">
    <source>
        <dbReference type="Proteomes" id="UP001500967"/>
    </source>
</evidence>
<feature type="transmembrane region" description="Helical" evidence="1">
    <location>
        <begin position="12"/>
        <end position="32"/>
    </location>
</feature>
<dbReference type="PANTHER" id="PTHR36840">
    <property type="entry name" value="BLL5714 PROTEIN"/>
    <property type="match status" value="1"/>
</dbReference>
<protein>
    <submittedName>
        <fullName evidence="2">Low temperature requirement protein A</fullName>
    </submittedName>
</protein>
<feature type="transmembrane region" description="Helical" evidence="1">
    <location>
        <begin position="133"/>
        <end position="152"/>
    </location>
</feature>
<keyword evidence="1" id="KW-1133">Transmembrane helix</keyword>
<feature type="transmembrane region" description="Helical" evidence="1">
    <location>
        <begin position="44"/>
        <end position="66"/>
    </location>
</feature>
<keyword evidence="1" id="KW-0472">Membrane</keyword>
<sequence>MTSTAEKYEPITRVATLEVFFDLIFVFAIIQLTTVLVDEPSWRGVAQVVLMFGVIQWIYGGYVWLANAVAPDRAVRRLLLLLGMVGFLLIGLAIPTAFDDGGVTFALGYLLVVVVHTVMFLQSANTSSVAGIFRVAPFNLLSAVLLLVAGFVGGGVAYTLWTISLILLVFTPFLAPIAMFRVQATHFVERYGLLLIIVLGESILAIGVGASGLHLDFPLLLTAVMALGVTAALWWAYYTGDDERAEHRLESLPENRRARPALNSYFYALAPMLLGVVLLAAGVKKTIGHPTEHLHWFAAVVLAGGVALYLLGHGLFRLSLGLPGAWNRFAGAVVVLAAIPVGHEIAGAAELAVVLAVLVATLVSDAFLVPED</sequence>
<feature type="transmembrane region" description="Helical" evidence="1">
    <location>
        <begin position="192"/>
        <end position="213"/>
    </location>
</feature>
<dbReference type="Pfam" id="PF06772">
    <property type="entry name" value="LtrA"/>
    <property type="match status" value="1"/>
</dbReference>
<feature type="transmembrane region" description="Helical" evidence="1">
    <location>
        <begin position="158"/>
        <end position="180"/>
    </location>
</feature>
<feature type="transmembrane region" description="Helical" evidence="1">
    <location>
        <begin position="104"/>
        <end position="121"/>
    </location>
</feature>
<proteinExistence type="predicted"/>
<feature type="transmembrane region" description="Helical" evidence="1">
    <location>
        <begin position="78"/>
        <end position="98"/>
    </location>
</feature>
<dbReference type="PANTHER" id="PTHR36840:SF1">
    <property type="entry name" value="BLL5714 PROTEIN"/>
    <property type="match status" value="1"/>
</dbReference>
<reference evidence="3" key="1">
    <citation type="journal article" date="2019" name="Int. J. Syst. Evol. Microbiol.">
        <title>The Global Catalogue of Microorganisms (GCM) 10K type strain sequencing project: providing services to taxonomists for standard genome sequencing and annotation.</title>
        <authorList>
            <consortium name="The Broad Institute Genomics Platform"/>
            <consortium name="The Broad Institute Genome Sequencing Center for Infectious Disease"/>
            <person name="Wu L."/>
            <person name="Ma J."/>
        </authorList>
    </citation>
    <scope>NUCLEOTIDE SEQUENCE [LARGE SCALE GENOMIC DNA]</scope>
    <source>
        <strain evidence="3">JCM 10425</strain>
    </source>
</reference>
<evidence type="ECO:0000256" key="1">
    <source>
        <dbReference type="SAM" id="Phobius"/>
    </source>
</evidence>
<dbReference type="InterPro" id="IPR010640">
    <property type="entry name" value="Low_temperature_requirement_A"/>
</dbReference>
<feature type="transmembrane region" description="Helical" evidence="1">
    <location>
        <begin position="318"/>
        <end position="339"/>
    </location>
</feature>
<keyword evidence="1" id="KW-0812">Transmembrane</keyword>